<dbReference type="AlphaFoldDB" id="A0A1B6NTV4"/>
<name>A0A1B6NTV4_9ZZZZ</name>
<evidence type="ECO:0000313" key="1">
    <source>
        <dbReference type="EMBL" id="KTF06157.1"/>
    </source>
</evidence>
<organism evidence="1">
    <name type="scientific">marine sediment metagenome</name>
    <dbReference type="NCBI Taxonomy" id="412755"/>
    <lineage>
        <taxon>unclassified sequences</taxon>
        <taxon>metagenomes</taxon>
        <taxon>ecological metagenomes</taxon>
    </lineage>
</organism>
<gene>
    <name evidence="1" type="ORF">MGSAQ_002347</name>
</gene>
<protein>
    <submittedName>
        <fullName evidence="1">Uncharacterized protein</fullName>
    </submittedName>
</protein>
<comment type="caution">
    <text evidence="1">The sequence shown here is derived from an EMBL/GenBank/DDBJ whole genome shotgun (WGS) entry which is preliminary data.</text>
</comment>
<reference evidence="1" key="1">
    <citation type="submission" date="2013-11" db="EMBL/GenBank/DDBJ databases">
        <title>Microbial diversity, functional groups and degradation webs in Northern and Southern Mediterranean and Red Sea marine crude oil polluted sites.</title>
        <authorList>
            <person name="Daffonchio D."/>
            <person name="Mapelli F."/>
            <person name="Ferrer M."/>
            <person name="Richter M."/>
            <person name="Cherif A."/>
            <person name="Malkawi H.I."/>
            <person name="Yakimov M.M."/>
            <person name="Abdel-Fattah Y.R."/>
            <person name="Blaghen M."/>
            <person name="Golyshin P.N."/>
            <person name="Kalogerakis N."/>
            <person name="Boon N."/>
            <person name="Magagnini M."/>
            <person name="Fava F."/>
        </authorList>
    </citation>
    <scope>NUCLEOTIDE SEQUENCE</scope>
</reference>
<dbReference type="EMBL" id="AYSL01001329">
    <property type="protein sequence ID" value="KTF06157.1"/>
    <property type="molecule type" value="Genomic_DNA"/>
</dbReference>
<sequence>MVFSLCALLYRTSYTLLLISALTCKRHKKSPLKYINGLSNGI</sequence>
<proteinExistence type="predicted"/>
<accession>A0A1B6NTV4</accession>